<keyword evidence="2" id="KW-0378">Hydrolase</keyword>
<feature type="region of interest" description="Disordered" evidence="3">
    <location>
        <begin position="344"/>
        <end position="407"/>
    </location>
</feature>
<name>A0A9W6J9Q9_9HYPH</name>
<gene>
    <name evidence="4" type="ORF">GCM10017643_19860</name>
</gene>
<dbReference type="RefSeq" id="WP_373878509.1">
    <property type="nucleotide sequence ID" value="NZ_BSFJ01000007.1"/>
</dbReference>
<keyword evidence="1" id="KW-0732">Signal</keyword>
<evidence type="ECO:0000256" key="2">
    <source>
        <dbReference type="ARBA" id="ARBA00022801"/>
    </source>
</evidence>
<proteinExistence type="predicted"/>
<dbReference type="GO" id="GO:0016787">
    <property type="term" value="F:hydrolase activity"/>
    <property type="evidence" value="ECO:0007669"/>
    <property type="project" value="UniProtKB-KW"/>
</dbReference>
<evidence type="ECO:0000313" key="4">
    <source>
        <dbReference type="EMBL" id="GLK71870.1"/>
    </source>
</evidence>
<evidence type="ECO:0000313" key="5">
    <source>
        <dbReference type="Proteomes" id="UP001143370"/>
    </source>
</evidence>
<protein>
    <submittedName>
        <fullName evidence="4">LpqC, poly</fullName>
    </submittedName>
</protein>
<dbReference type="Pfam" id="PF10503">
    <property type="entry name" value="Esterase_PHB"/>
    <property type="match status" value="1"/>
</dbReference>
<evidence type="ECO:0000256" key="1">
    <source>
        <dbReference type="ARBA" id="ARBA00022729"/>
    </source>
</evidence>
<evidence type="ECO:0000256" key="3">
    <source>
        <dbReference type="SAM" id="MobiDB-lite"/>
    </source>
</evidence>
<reference evidence="4" key="1">
    <citation type="journal article" date="2014" name="Int. J. Syst. Evol. Microbiol.">
        <title>Complete genome sequence of Corynebacterium casei LMG S-19264T (=DSM 44701T), isolated from a smear-ripened cheese.</title>
        <authorList>
            <consortium name="US DOE Joint Genome Institute (JGI-PGF)"/>
            <person name="Walter F."/>
            <person name="Albersmeier A."/>
            <person name="Kalinowski J."/>
            <person name="Ruckert C."/>
        </authorList>
    </citation>
    <scope>NUCLEOTIDE SEQUENCE</scope>
    <source>
        <strain evidence="4">VKM B-2484</strain>
    </source>
</reference>
<dbReference type="AlphaFoldDB" id="A0A9W6J9Q9"/>
<dbReference type="GO" id="GO:0005576">
    <property type="term" value="C:extracellular region"/>
    <property type="evidence" value="ECO:0007669"/>
    <property type="project" value="InterPro"/>
</dbReference>
<dbReference type="InterPro" id="IPR029058">
    <property type="entry name" value="AB_hydrolase_fold"/>
</dbReference>
<dbReference type="Proteomes" id="UP001143370">
    <property type="component" value="Unassembled WGS sequence"/>
</dbReference>
<dbReference type="PANTHER" id="PTHR43037">
    <property type="entry name" value="UNNAMED PRODUCT-RELATED"/>
    <property type="match status" value="1"/>
</dbReference>
<reference evidence="4" key="2">
    <citation type="submission" date="2023-01" db="EMBL/GenBank/DDBJ databases">
        <authorList>
            <person name="Sun Q."/>
            <person name="Evtushenko L."/>
        </authorList>
    </citation>
    <scope>NUCLEOTIDE SEQUENCE</scope>
    <source>
        <strain evidence="4">VKM B-2484</strain>
    </source>
</reference>
<sequence length="419" mass="44083">MRKMSDTFALFTALGGQQGAYFPTTSVPSRLAPLTEFGSNPGALKARYYRPEGLSEGAPLVVVLHGCKQDAPEYDHRAGWSQLADQAGFALLYPEQHHGNNPNMCFNWFRPRDARRDSGEALSIRQMIEAMVETHGLDRGRVFVTGLSAGGAMANVMLATYPEVFAGGAIIAGLAYGRATTVPEAFDCMRGQGTASDEELWALLREASAHPGPWPRVAIWQGTADHTVAPSNADDIAAQWRSVHHLGEAPTLSEVSGGRARRVWCDAAGEAVIELNTVAAMGHGTPLGDDLGAPGPFMLDVGISSTREIARFWGLEAAGEAEAPLAPEPTATSKPAVAALPKAVSNGSLKASAKPTPKSDPEPKPGQRRPAGLPSPATARTSGAKRQKASPGTVKPTESAPSGVRGIIEDALRAAGLMR</sequence>
<dbReference type="SUPFAM" id="SSF53474">
    <property type="entry name" value="alpha/beta-Hydrolases"/>
    <property type="match status" value="2"/>
</dbReference>
<organism evidence="4 5">
    <name type="scientific">Ancylobacter dichloromethanicus</name>
    <dbReference type="NCBI Taxonomy" id="518825"/>
    <lineage>
        <taxon>Bacteria</taxon>
        <taxon>Pseudomonadati</taxon>
        <taxon>Pseudomonadota</taxon>
        <taxon>Alphaproteobacteria</taxon>
        <taxon>Hyphomicrobiales</taxon>
        <taxon>Xanthobacteraceae</taxon>
        <taxon>Ancylobacter</taxon>
    </lineage>
</organism>
<dbReference type="EMBL" id="BSFJ01000007">
    <property type="protein sequence ID" value="GLK71870.1"/>
    <property type="molecule type" value="Genomic_DNA"/>
</dbReference>
<keyword evidence="5" id="KW-1185">Reference proteome</keyword>
<accession>A0A9W6J9Q9</accession>
<dbReference type="NCBIfam" id="TIGR01840">
    <property type="entry name" value="esterase_phb"/>
    <property type="match status" value="1"/>
</dbReference>
<dbReference type="InterPro" id="IPR010126">
    <property type="entry name" value="Esterase_phb"/>
</dbReference>
<dbReference type="Gene3D" id="3.40.50.1820">
    <property type="entry name" value="alpha/beta hydrolase"/>
    <property type="match status" value="1"/>
</dbReference>
<comment type="caution">
    <text evidence="4">The sequence shown here is derived from an EMBL/GenBank/DDBJ whole genome shotgun (WGS) entry which is preliminary data.</text>
</comment>
<dbReference type="PANTHER" id="PTHR43037:SF1">
    <property type="entry name" value="BLL1128 PROTEIN"/>
    <property type="match status" value="1"/>
</dbReference>
<dbReference type="InterPro" id="IPR050955">
    <property type="entry name" value="Plant_Biomass_Hydrol_Est"/>
</dbReference>